<feature type="binding site" evidence="6">
    <location>
        <position position="81"/>
    </location>
    <ligand>
        <name>S-adenosyl-L-methionine</name>
        <dbReference type="ChEBI" id="CHEBI:59789"/>
    </ligand>
</feature>
<dbReference type="PANTHER" id="PTHR13393">
    <property type="entry name" value="SAM-DEPENDENT METHYLTRANSFERASE"/>
    <property type="match status" value="1"/>
</dbReference>
<accession>A0A034WAK2</accession>
<keyword evidence="3 7" id="KW-0489">Methyltransferase</keyword>
<evidence type="ECO:0000256" key="6">
    <source>
        <dbReference type="PIRSR" id="PIRSR037350-1"/>
    </source>
</evidence>
<dbReference type="OrthoDB" id="514248at2759"/>
<gene>
    <name evidence="7" type="primary">MET16</name>
</gene>
<evidence type="ECO:0000256" key="3">
    <source>
        <dbReference type="ARBA" id="ARBA00022603"/>
    </source>
</evidence>
<comment type="similarity">
    <text evidence="1">Belongs to the methyltransferase superfamily. METTL16/RlmF family.</text>
</comment>
<name>A0A034WAK2_BACDO</name>
<proteinExistence type="inferred from homology"/>
<dbReference type="Gene3D" id="3.40.50.150">
    <property type="entry name" value="Vaccinia Virus protein VP39"/>
    <property type="match status" value="1"/>
</dbReference>
<evidence type="ECO:0000256" key="1">
    <source>
        <dbReference type="ARBA" id="ARBA00005878"/>
    </source>
</evidence>
<dbReference type="SUPFAM" id="SSF53335">
    <property type="entry name" value="S-adenosyl-L-methionine-dependent methyltransferases"/>
    <property type="match status" value="1"/>
</dbReference>
<dbReference type="PANTHER" id="PTHR13393:SF0">
    <property type="entry name" value="RNA N6-ADENOSINE-METHYLTRANSFERASE METTL16"/>
    <property type="match status" value="1"/>
</dbReference>
<organism evidence="7">
    <name type="scientific">Bactrocera dorsalis</name>
    <name type="common">Oriental fruit fly</name>
    <name type="synonym">Dacus dorsalis</name>
    <dbReference type="NCBI Taxonomy" id="27457"/>
    <lineage>
        <taxon>Eukaryota</taxon>
        <taxon>Metazoa</taxon>
        <taxon>Ecdysozoa</taxon>
        <taxon>Arthropoda</taxon>
        <taxon>Hexapoda</taxon>
        <taxon>Insecta</taxon>
        <taxon>Pterygota</taxon>
        <taxon>Neoptera</taxon>
        <taxon>Endopterygota</taxon>
        <taxon>Diptera</taxon>
        <taxon>Brachycera</taxon>
        <taxon>Muscomorpha</taxon>
        <taxon>Tephritoidea</taxon>
        <taxon>Tephritidae</taxon>
        <taxon>Bactrocera</taxon>
        <taxon>Bactrocera</taxon>
    </lineage>
</organism>
<dbReference type="CDD" id="cd02440">
    <property type="entry name" value="AdoMet_MTases"/>
    <property type="match status" value="1"/>
</dbReference>
<dbReference type="PIRSF" id="PIRSF037350">
    <property type="entry name" value="Mtase_ZK1128_prd"/>
    <property type="match status" value="1"/>
</dbReference>
<dbReference type="InterPro" id="IPR029063">
    <property type="entry name" value="SAM-dependent_MTases_sf"/>
</dbReference>
<dbReference type="InterPro" id="IPR017182">
    <property type="entry name" value="METTL16/PsiM"/>
</dbReference>
<dbReference type="EMBL" id="GAKP01006346">
    <property type="protein sequence ID" value="JAC52606.1"/>
    <property type="molecule type" value="Transcribed_RNA"/>
</dbReference>
<dbReference type="InterPro" id="IPR002052">
    <property type="entry name" value="DNA_methylase_N6_adenine_CS"/>
</dbReference>
<dbReference type="GO" id="GO:0070475">
    <property type="term" value="P:rRNA base methylation"/>
    <property type="evidence" value="ECO:0007669"/>
    <property type="project" value="TreeGrafter"/>
</dbReference>
<keyword evidence="4 7" id="KW-0808">Transferase</keyword>
<evidence type="ECO:0000256" key="2">
    <source>
        <dbReference type="ARBA" id="ARBA00012166"/>
    </source>
</evidence>
<dbReference type="InterPro" id="IPR010286">
    <property type="entry name" value="METTL16/RlmF"/>
</dbReference>
<dbReference type="GO" id="GO:0003676">
    <property type="term" value="F:nucleic acid binding"/>
    <property type="evidence" value="ECO:0007669"/>
    <property type="project" value="InterPro"/>
</dbReference>
<sequence>MKNKRLMHPRNIFRTPPDYTALAIKYKDFRKVCKLELNGKVYIDYRNEATLRALTQMLLEEFFQLHVEFAPGSLVPTLPLRLNYILWLEDLITLLKLPVEAVIRGIDIGCGSSCIYSLLAARKNAWHMHALESNDGNLTYAQRNVEANKLAQLVDIFKQTDKQIIFKDFFNAKPDVNFHFCLCNPPFYDSSLPNPFNAKTRNEDKRTPPHNCHTGHNEELACEGGEVQFVQRIIEDSELYPQSVCIYTTMLGHKSSVARVMEILSKKLITNVCTTEFCQGNTTRWGIAWSFSSDFELHNVVN</sequence>
<dbReference type="EC" id="2.1.1.346" evidence="2"/>
<dbReference type="GO" id="GO:0120048">
    <property type="term" value="F:U6 snRNA (adenine-(43)-N(6))-methyltransferase activity"/>
    <property type="evidence" value="ECO:0007669"/>
    <property type="project" value="UniProtKB-EC"/>
</dbReference>
<evidence type="ECO:0000256" key="5">
    <source>
        <dbReference type="ARBA" id="ARBA00022691"/>
    </source>
</evidence>
<protein>
    <recommendedName>
        <fullName evidence="2">U6 snRNA m(6)A methyltransferase</fullName>
        <ecNumber evidence="2">2.1.1.346</ecNumber>
    </recommendedName>
</protein>
<dbReference type="GO" id="GO:0005634">
    <property type="term" value="C:nucleus"/>
    <property type="evidence" value="ECO:0007669"/>
    <property type="project" value="TreeGrafter"/>
</dbReference>
<reference evidence="7" key="1">
    <citation type="journal article" date="2014" name="BMC Genomics">
        <title>Characterizing the developmental transcriptome of the oriental fruit fly, Bactrocera dorsalis (Diptera: Tephritidae) through comparative genomic analysis with Drosophila melanogaster utilizing modENCODE datasets.</title>
        <authorList>
            <person name="Geib S.M."/>
            <person name="Calla B."/>
            <person name="Hall B."/>
            <person name="Hou S."/>
            <person name="Manoukis N.C."/>
        </authorList>
    </citation>
    <scope>NUCLEOTIDE SEQUENCE</scope>
    <source>
        <strain evidence="7">Punador</strain>
    </source>
</reference>
<dbReference type="Pfam" id="PF05971">
    <property type="entry name" value="Methyltransf_10"/>
    <property type="match status" value="1"/>
</dbReference>
<keyword evidence="5 6" id="KW-0949">S-adenosyl-L-methionine</keyword>
<feature type="binding site" evidence="6">
    <location>
        <position position="132"/>
    </location>
    <ligand>
        <name>S-adenosyl-L-methionine</name>
        <dbReference type="ChEBI" id="CHEBI:59789"/>
    </ligand>
</feature>
<evidence type="ECO:0000313" key="7">
    <source>
        <dbReference type="EMBL" id="JAC52606.1"/>
    </source>
</evidence>
<dbReference type="PROSITE" id="PS00092">
    <property type="entry name" value="N6_MTASE"/>
    <property type="match status" value="1"/>
</dbReference>
<feature type="binding site" evidence="6">
    <location>
        <position position="184"/>
    </location>
    <ligand>
        <name>S-adenosyl-L-methionine</name>
        <dbReference type="ChEBI" id="CHEBI:59789"/>
    </ligand>
</feature>
<dbReference type="AlphaFoldDB" id="A0A034WAK2"/>
<feature type="binding site" evidence="6">
    <location>
        <position position="109"/>
    </location>
    <ligand>
        <name>S-adenosyl-L-methionine</name>
        <dbReference type="ChEBI" id="CHEBI:59789"/>
    </ligand>
</feature>
<evidence type="ECO:0000256" key="4">
    <source>
        <dbReference type="ARBA" id="ARBA00022679"/>
    </source>
</evidence>